<name>F0WSF6_9STRA</name>
<reference evidence="2" key="1">
    <citation type="journal article" date="2011" name="PLoS Biol.">
        <title>Gene gain and loss during evolution of obligate parasitism in the white rust pathogen of Arabidopsis thaliana.</title>
        <authorList>
            <person name="Kemen E."/>
            <person name="Gardiner A."/>
            <person name="Schultz-Larsen T."/>
            <person name="Kemen A.C."/>
            <person name="Balmuth A.L."/>
            <person name="Robert-Seilaniantz A."/>
            <person name="Bailey K."/>
            <person name="Holub E."/>
            <person name="Studholme D.J."/>
            <person name="Maclean D."/>
            <person name="Jones J.D."/>
        </authorList>
    </citation>
    <scope>NUCLEOTIDE SEQUENCE</scope>
</reference>
<reference evidence="2" key="2">
    <citation type="submission" date="2011-02" db="EMBL/GenBank/DDBJ databases">
        <authorList>
            <person name="MacLean D."/>
        </authorList>
    </citation>
    <scope>NUCLEOTIDE SEQUENCE</scope>
</reference>
<evidence type="ECO:0000256" key="1">
    <source>
        <dbReference type="SAM" id="SignalP"/>
    </source>
</evidence>
<dbReference type="EMBL" id="FR824276">
    <property type="protein sequence ID" value="CCA24277.1"/>
    <property type="molecule type" value="Genomic_DNA"/>
</dbReference>
<dbReference type="AlphaFoldDB" id="F0WSF6"/>
<sequence>MKATLFRCILVALWRFGCYAENLDSFTISVNTIQHAHCQYCLLEHAGAIHVEEMEKVFGRKGSLNYWVVGSPNIFGGAHLIRCISPKACNKLIITKTNAQISTEGIGGIFSQLPTVNKPTENDSSAMQTLSVTPVGTSEEHRADFPLDMEHMNQLGSKRDDREPEQQCLYKPDSFSAAACETCLQTKSGSGILEKYLVQTDNDYSLCM</sequence>
<proteinExistence type="predicted"/>
<dbReference type="HOGENOM" id="CLU_1322989_0_0_1"/>
<feature type="chain" id="PRO_5003261754" evidence="1">
    <location>
        <begin position="21"/>
        <end position="208"/>
    </location>
</feature>
<gene>
    <name evidence="2" type="primary">AlNc14C231G9297</name>
    <name evidence="2" type="ORF">ALNC14_104210</name>
</gene>
<protein>
    <submittedName>
        <fullName evidence="2">AlNc14C231G9297 protein</fullName>
    </submittedName>
</protein>
<feature type="signal peptide" evidence="1">
    <location>
        <begin position="1"/>
        <end position="20"/>
    </location>
</feature>
<accession>F0WSF6</accession>
<evidence type="ECO:0000313" key="2">
    <source>
        <dbReference type="EMBL" id="CCA24277.1"/>
    </source>
</evidence>
<keyword evidence="1" id="KW-0732">Signal</keyword>
<organism evidence="2">
    <name type="scientific">Albugo laibachii Nc14</name>
    <dbReference type="NCBI Taxonomy" id="890382"/>
    <lineage>
        <taxon>Eukaryota</taxon>
        <taxon>Sar</taxon>
        <taxon>Stramenopiles</taxon>
        <taxon>Oomycota</taxon>
        <taxon>Peronosporomycetes</taxon>
        <taxon>Albuginales</taxon>
        <taxon>Albuginaceae</taxon>
        <taxon>Albugo</taxon>
    </lineage>
</organism>